<gene>
    <name evidence="1" type="ORF">AALO_G00165470</name>
</gene>
<organism evidence="1 2">
    <name type="scientific">Alosa alosa</name>
    <name type="common">allis shad</name>
    <dbReference type="NCBI Taxonomy" id="278164"/>
    <lineage>
        <taxon>Eukaryota</taxon>
        <taxon>Metazoa</taxon>
        <taxon>Chordata</taxon>
        <taxon>Craniata</taxon>
        <taxon>Vertebrata</taxon>
        <taxon>Euteleostomi</taxon>
        <taxon>Actinopterygii</taxon>
        <taxon>Neopterygii</taxon>
        <taxon>Teleostei</taxon>
        <taxon>Clupei</taxon>
        <taxon>Clupeiformes</taxon>
        <taxon>Clupeoidei</taxon>
        <taxon>Clupeidae</taxon>
        <taxon>Alosa</taxon>
    </lineage>
</organism>
<proteinExistence type="predicted"/>
<keyword evidence="2" id="KW-1185">Reference proteome</keyword>
<dbReference type="EMBL" id="JADWDJ010000012">
    <property type="protein sequence ID" value="KAG5272432.1"/>
    <property type="molecule type" value="Genomic_DNA"/>
</dbReference>
<reference evidence="1" key="1">
    <citation type="submission" date="2020-10" db="EMBL/GenBank/DDBJ databases">
        <title>Chromosome-scale genome assembly of the Allis shad, Alosa alosa.</title>
        <authorList>
            <person name="Margot Z."/>
            <person name="Christophe K."/>
            <person name="Cabau C."/>
            <person name="Louis A."/>
            <person name="Berthelot C."/>
            <person name="Parey E."/>
            <person name="Roest Crollius H."/>
            <person name="Montfort J."/>
            <person name="Robinson-Rechavi M."/>
            <person name="Bucao C."/>
            <person name="Bouchez O."/>
            <person name="Gislard M."/>
            <person name="Lluch J."/>
            <person name="Milhes M."/>
            <person name="Lampietro C."/>
            <person name="Lopez Roques C."/>
            <person name="Donnadieu C."/>
            <person name="Braasch I."/>
            <person name="Desvignes T."/>
            <person name="Postlethwait J."/>
            <person name="Bobe J."/>
            <person name="Guiguen Y."/>
        </authorList>
    </citation>
    <scope>NUCLEOTIDE SEQUENCE</scope>
    <source>
        <strain evidence="1">M-15738</strain>
        <tissue evidence="1">Blood</tissue>
    </source>
</reference>
<name>A0AAV6GEJ6_9TELE</name>
<accession>A0AAV6GEJ6</accession>
<dbReference type="AlphaFoldDB" id="A0AAV6GEJ6"/>
<evidence type="ECO:0000313" key="2">
    <source>
        <dbReference type="Proteomes" id="UP000823561"/>
    </source>
</evidence>
<sequence length="67" mass="7345">MQRDQSGCYVGPHILCAGHVKRNIEIGSSRSKTIDFKTTHVSRLASNQGVLCRCEAQICILGKTLDV</sequence>
<protein>
    <submittedName>
        <fullName evidence="1">Uncharacterized protein</fullName>
    </submittedName>
</protein>
<evidence type="ECO:0000313" key="1">
    <source>
        <dbReference type="EMBL" id="KAG5272432.1"/>
    </source>
</evidence>
<dbReference type="Proteomes" id="UP000823561">
    <property type="component" value="Chromosome 12"/>
</dbReference>
<comment type="caution">
    <text evidence="1">The sequence shown here is derived from an EMBL/GenBank/DDBJ whole genome shotgun (WGS) entry which is preliminary data.</text>
</comment>